<organism evidence="1 2">
    <name type="scientific">Cellulophaga fucicola</name>
    <dbReference type="NCBI Taxonomy" id="76595"/>
    <lineage>
        <taxon>Bacteria</taxon>
        <taxon>Pseudomonadati</taxon>
        <taxon>Bacteroidota</taxon>
        <taxon>Flavobacteriia</taxon>
        <taxon>Flavobacteriales</taxon>
        <taxon>Flavobacteriaceae</taxon>
        <taxon>Cellulophaga</taxon>
    </lineage>
</organism>
<dbReference type="STRING" id="76595.SAMN05660313_02027"/>
<proteinExistence type="predicted"/>
<evidence type="ECO:0000313" key="2">
    <source>
        <dbReference type="Proteomes" id="UP000183257"/>
    </source>
</evidence>
<dbReference type="RefSeq" id="WP_072303649.1">
    <property type="nucleotide sequence ID" value="NZ_FPIY01000002.1"/>
</dbReference>
<dbReference type="Proteomes" id="UP000183257">
    <property type="component" value="Unassembled WGS sequence"/>
</dbReference>
<name>A0A1K1PNF6_9FLAO</name>
<protein>
    <submittedName>
        <fullName evidence="1">Uncharacterized protein</fullName>
    </submittedName>
</protein>
<evidence type="ECO:0000313" key="1">
    <source>
        <dbReference type="EMBL" id="SFW49025.1"/>
    </source>
</evidence>
<keyword evidence="2" id="KW-1185">Reference proteome</keyword>
<accession>A0A1K1PNF6</accession>
<reference evidence="2" key="1">
    <citation type="submission" date="2016-11" db="EMBL/GenBank/DDBJ databases">
        <authorList>
            <person name="Varghese N."/>
            <person name="Submissions S."/>
        </authorList>
    </citation>
    <scope>NUCLEOTIDE SEQUENCE [LARGE SCALE GENOMIC DNA]</scope>
    <source>
        <strain evidence="2">DSM 24786</strain>
    </source>
</reference>
<dbReference type="AlphaFoldDB" id="A0A1K1PNF6"/>
<dbReference type="PROSITE" id="PS51257">
    <property type="entry name" value="PROKAR_LIPOPROTEIN"/>
    <property type="match status" value="1"/>
</dbReference>
<dbReference type="EMBL" id="FPIY01000002">
    <property type="protein sequence ID" value="SFW49025.1"/>
    <property type="molecule type" value="Genomic_DNA"/>
</dbReference>
<gene>
    <name evidence="1" type="ORF">SAMN05660313_02027</name>
</gene>
<sequence length="74" mass="8370">MKFNPNVLLIAVATAFVLSCTNTSKTKVSPEEKIINRKIDSLEKQLKKNDSILNAVPKKPTKKEELDTMRSRIL</sequence>